<keyword evidence="3" id="KW-1185">Reference proteome</keyword>
<accession>A0A8X7CA77</accession>
<gene>
    <name evidence="2" type="ORF">TNIN_318681</name>
</gene>
<name>A0A8X7CA77_9ARAC</name>
<sequence length="165" mass="19117">MKLPKLNLRREQQVRQEQERVSRKTESGLNDVKGQLLEKKQQTEELQIQLARRVKAALVKAQNNLENEKRAMSAELQTLSSAPQESERNSKQLVKSKSEVKLKMFKTAEYKKMAQEEVDAAAALEEQKRKIMKDHDALQHKLDELQADHEKLDKSKRKLQSGVED</sequence>
<feature type="region of interest" description="Disordered" evidence="1">
    <location>
        <begin position="1"/>
        <end position="28"/>
    </location>
</feature>
<protein>
    <submittedName>
        <fullName evidence="2">Uncharacterized protein</fullName>
    </submittedName>
</protein>
<feature type="compositionally biased region" description="Basic and acidic residues" evidence="1">
    <location>
        <begin position="8"/>
        <end position="26"/>
    </location>
</feature>
<feature type="region of interest" description="Disordered" evidence="1">
    <location>
        <begin position="141"/>
        <end position="165"/>
    </location>
</feature>
<dbReference type="SUPFAM" id="SSF90257">
    <property type="entry name" value="Myosin rod fragments"/>
    <property type="match status" value="1"/>
</dbReference>
<feature type="region of interest" description="Disordered" evidence="1">
    <location>
        <begin position="65"/>
        <end position="97"/>
    </location>
</feature>
<dbReference type="AlphaFoldDB" id="A0A8X7CA77"/>
<feature type="compositionally biased region" description="Basic and acidic residues" evidence="1">
    <location>
        <begin position="85"/>
        <end position="97"/>
    </location>
</feature>
<feature type="compositionally biased region" description="Polar residues" evidence="1">
    <location>
        <begin position="75"/>
        <end position="84"/>
    </location>
</feature>
<evidence type="ECO:0000313" key="3">
    <source>
        <dbReference type="Proteomes" id="UP000886998"/>
    </source>
</evidence>
<proteinExistence type="predicted"/>
<reference evidence="2" key="1">
    <citation type="submission" date="2020-08" db="EMBL/GenBank/DDBJ databases">
        <title>Multicomponent nature underlies the extraordinary mechanical properties of spider dragline silk.</title>
        <authorList>
            <person name="Kono N."/>
            <person name="Nakamura H."/>
            <person name="Mori M."/>
            <person name="Yoshida Y."/>
            <person name="Ohtoshi R."/>
            <person name="Malay A.D."/>
            <person name="Moran D.A.P."/>
            <person name="Tomita M."/>
            <person name="Numata K."/>
            <person name="Arakawa K."/>
        </authorList>
    </citation>
    <scope>NUCLEOTIDE SEQUENCE</scope>
</reference>
<comment type="caution">
    <text evidence="2">The sequence shown here is derived from an EMBL/GenBank/DDBJ whole genome shotgun (WGS) entry which is preliminary data.</text>
</comment>
<evidence type="ECO:0000256" key="1">
    <source>
        <dbReference type="SAM" id="MobiDB-lite"/>
    </source>
</evidence>
<feature type="compositionally biased region" description="Basic and acidic residues" evidence="1">
    <location>
        <begin position="141"/>
        <end position="153"/>
    </location>
</feature>
<dbReference type="Proteomes" id="UP000886998">
    <property type="component" value="Unassembled WGS sequence"/>
</dbReference>
<dbReference type="EMBL" id="BMAV01012601">
    <property type="protein sequence ID" value="GFY59418.1"/>
    <property type="molecule type" value="Genomic_DNA"/>
</dbReference>
<organism evidence="2 3">
    <name type="scientific">Trichonephila inaurata madagascariensis</name>
    <dbReference type="NCBI Taxonomy" id="2747483"/>
    <lineage>
        <taxon>Eukaryota</taxon>
        <taxon>Metazoa</taxon>
        <taxon>Ecdysozoa</taxon>
        <taxon>Arthropoda</taxon>
        <taxon>Chelicerata</taxon>
        <taxon>Arachnida</taxon>
        <taxon>Araneae</taxon>
        <taxon>Araneomorphae</taxon>
        <taxon>Entelegynae</taxon>
        <taxon>Araneoidea</taxon>
        <taxon>Nephilidae</taxon>
        <taxon>Trichonephila</taxon>
        <taxon>Trichonephila inaurata</taxon>
    </lineage>
</organism>
<evidence type="ECO:0000313" key="2">
    <source>
        <dbReference type="EMBL" id="GFY59418.1"/>
    </source>
</evidence>